<comment type="caution">
    <text evidence="1">The sequence shown here is derived from an EMBL/GenBank/DDBJ whole genome shotgun (WGS) entry which is preliminary data.</text>
</comment>
<name>A0ACC4AML0_POPAL</name>
<proteinExistence type="predicted"/>
<reference evidence="1 2" key="1">
    <citation type="journal article" date="2024" name="Plant Biotechnol. J.">
        <title>Genome and CRISPR/Cas9 system of a widespread forest tree (Populus alba) in the world.</title>
        <authorList>
            <person name="Liu Y.J."/>
            <person name="Jiang P.F."/>
            <person name="Han X.M."/>
            <person name="Li X.Y."/>
            <person name="Wang H.M."/>
            <person name="Wang Y.J."/>
            <person name="Wang X.X."/>
            <person name="Zeng Q.Y."/>
        </authorList>
    </citation>
    <scope>NUCLEOTIDE SEQUENCE [LARGE SCALE GENOMIC DNA]</scope>
    <source>
        <strain evidence="2">cv. PAL-ZL1</strain>
    </source>
</reference>
<protein>
    <submittedName>
        <fullName evidence="1">Uncharacterized protein</fullName>
    </submittedName>
</protein>
<evidence type="ECO:0000313" key="2">
    <source>
        <dbReference type="Proteomes" id="UP000309997"/>
    </source>
</evidence>
<sequence length="372" mass="41586">MAKLVEEARNSKSKTRRFIDKFAQYYTPGKIKAMAFDKTSTLTDFQQLCAKISAYTHCFIGKDYVYNSSIMASLIYSSLASNVYSSFSGYQASRLNQVIQWQLRYSRLWKLDHALEVVHAELLPEGKATTIKELKKEGPTAMIGDGLNDAPALAIADIGISKGISGSAPAIDTGHVILMSIDLRKVPKAIRLACKAPWKVIENVIMSMSTKSAILALAFAGHPLVWAAFLADLESKSAQTQLRAMMDVLEPMLLDFMKPRTMMANHPLHRVCSVLHNSRHTCEDPIETQGRCPEENGLPKAKHRPHSHKEPADTHHAGEEIVESSFNHQHQHQEVHQEWKKCCTDCTPLHTVIDIEPTTMHACMSVEKIELN</sequence>
<accession>A0ACC4AML0</accession>
<organism evidence="1 2">
    <name type="scientific">Populus alba</name>
    <name type="common">White poplar</name>
    <dbReference type="NCBI Taxonomy" id="43335"/>
    <lineage>
        <taxon>Eukaryota</taxon>
        <taxon>Viridiplantae</taxon>
        <taxon>Streptophyta</taxon>
        <taxon>Embryophyta</taxon>
        <taxon>Tracheophyta</taxon>
        <taxon>Spermatophyta</taxon>
        <taxon>Magnoliopsida</taxon>
        <taxon>eudicotyledons</taxon>
        <taxon>Gunneridae</taxon>
        <taxon>Pentapetalae</taxon>
        <taxon>rosids</taxon>
        <taxon>fabids</taxon>
        <taxon>Malpighiales</taxon>
        <taxon>Salicaceae</taxon>
        <taxon>Saliceae</taxon>
        <taxon>Populus</taxon>
    </lineage>
</organism>
<keyword evidence="2" id="KW-1185">Reference proteome</keyword>
<dbReference type="Proteomes" id="UP000309997">
    <property type="component" value="Unassembled WGS sequence"/>
</dbReference>
<gene>
    <name evidence="1" type="ORF">D5086_032568</name>
</gene>
<dbReference type="EMBL" id="RCHU02000018">
    <property type="protein sequence ID" value="KAL3567153.1"/>
    <property type="molecule type" value="Genomic_DNA"/>
</dbReference>
<evidence type="ECO:0000313" key="1">
    <source>
        <dbReference type="EMBL" id="KAL3567153.1"/>
    </source>
</evidence>